<keyword evidence="3" id="KW-1185">Reference proteome</keyword>
<evidence type="ECO:0000259" key="1">
    <source>
        <dbReference type="Pfam" id="PF02464"/>
    </source>
</evidence>
<evidence type="ECO:0000313" key="2">
    <source>
        <dbReference type="EMBL" id="GAA6146386.1"/>
    </source>
</evidence>
<dbReference type="EMBL" id="BAABWH010000007">
    <property type="protein sequence ID" value="GAA6146386.1"/>
    <property type="molecule type" value="Genomic_DNA"/>
</dbReference>
<evidence type="ECO:0000313" key="3">
    <source>
        <dbReference type="Proteomes" id="UP001481413"/>
    </source>
</evidence>
<dbReference type="SUPFAM" id="SSF142433">
    <property type="entry name" value="CinA-like"/>
    <property type="match status" value="1"/>
</dbReference>
<dbReference type="InterPro" id="IPR008136">
    <property type="entry name" value="CinA_C"/>
</dbReference>
<dbReference type="NCBIfam" id="TIGR00199">
    <property type="entry name" value="PncC_domain"/>
    <property type="match status" value="1"/>
</dbReference>
<sequence>MSHTSVLINELATCLSAQHLTLVTAESCTGGMIAAACTDLPGSSRWFECGFVTYSNRAKQRDLNVPEHILLSHGAVSEETVKAMVAGAAIHGDVAVAVSGIAGPGGAVEGKPVGTVWIGWGSKTEQHACLCKFDGDRSEVRQQTLDRALTQLIEYVKKY</sequence>
<dbReference type="Pfam" id="PF02464">
    <property type="entry name" value="CinA"/>
    <property type="match status" value="1"/>
</dbReference>
<dbReference type="Proteomes" id="UP001481413">
    <property type="component" value="Unassembled WGS sequence"/>
</dbReference>
<name>A0ABQ0A1W6_9GAMM</name>
<reference evidence="2 3" key="1">
    <citation type="submission" date="2024-04" db="EMBL/GenBank/DDBJ databases">
        <title>Draft genome sequence of Thalassolituus maritimus NBRC 116585.</title>
        <authorList>
            <person name="Miyakawa T."/>
            <person name="Kusuya Y."/>
            <person name="Miura T."/>
        </authorList>
    </citation>
    <scope>NUCLEOTIDE SEQUENCE [LARGE SCALE GENOMIC DNA]</scope>
    <source>
        <strain evidence="2 3">5NW40-0001</strain>
    </source>
</reference>
<proteinExistence type="predicted"/>
<dbReference type="Gene3D" id="3.90.950.20">
    <property type="entry name" value="CinA-like"/>
    <property type="match status" value="1"/>
</dbReference>
<comment type="caution">
    <text evidence="2">The sequence shown here is derived from an EMBL/GenBank/DDBJ whole genome shotgun (WGS) entry which is preliminary data.</text>
</comment>
<protein>
    <submittedName>
        <fullName evidence="2">CinA family protein</fullName>
    </submittedName>
</protein>
<gene>
    <name evidence="2" type="ORF">NBRC116585_25040</name>
</gene>
<feature type="domain" description="CinA C-terminal" evidence="1">
    <location>
        <begin position="8"/>
        <end position="155"/>
    </location>
</feature>
<accession>A0ABQ0A1W6</accession>
<dbReference type="RefSeq" id="WP_353295606.1">
    <property type="nucleotide sequence ID" value="NZ_BAABWH010000007.1"/>
</dbReference>
<dbReference type="InterPro" id="IPR036653">
    <property type="entry name" value="CinA-like_C"/>
</dbReference>
<organism evidence="2 3">
    <name type="scientific">Thalassolituus maritimus</name>
    <dbReference type="NCBI Taxonomy" id="484498"/>
    <lineage>
        <taxon>Bacteria</taxon>
        <taxon>Pseudomonadati</taxon>
        <taxon>Pseudomonadota</taxon>
        <taxon>Gammaproteobacteria</taxon>
        <taxon>Oceanospirillales</taxon>
        <taxon>Oceanospirillaceae</taxon>
        <taxon>Thalassolituus</taxon>
    </lineage>
</organism>